<keyword evidence="1" id="KW-0812">Transmembrane</keyword>
<feature type="transmembrane region" description="Helical" evidence="1">
    <location>
        <begin position="9"/>
        <end position="31"/>
    </location>
</feature>
<keyword evidence="1" id="KW-0472">Membrane</keyword>
<accession>A0ABR9QJ31</accession>
<evidence type="ECO:0000313" key="4">
    <source>
        <dbReference type="Proteomes" id="UP001516662"/>
    </source>
</evidence>
<protein>
    <submittedName>
        <fullName evidence="3">PH domain-containing protein</fullName>
    </submittedName>
</protein>
<name>A0ABR9QJ31_9BACI</name>
<organism evidence="3 4">
    <name type="scientific">Litchfieldia luteola</name>
    <dbReference type="NCBI Taxonomy" id="682179"/>
    <lineage>
        <taxon>Bacteria</taxon>
        <taxon>Bacillati</taxon>
        <taxon>Bacillota</taxon>
        <taxon>Bacilli</taxon>
        <taxon>Bacillales</taxon>
        <taxon>Bacillaceae</taxon>
        <taxon>Litchfieldia</taxon>
    </lineage>
</organism>
<proteinExistence type="predicted"/>
<evidence type="ECO:0000259" key="2">
    <source>
        <dbReference type="Pfam" id="PF06713"/>
    </source>
</evidence>
<dbReference type="Pfam" id="PF06713">
    <property type="entry name" value="bPH_4"/>
    <property type="match status" value="1"/>
</dbReference>
<comment type="caution">
    <text evidence="3">The sequence shown here is derived from an EMBL/GenBank/DDBJ whole genome shotgun (WGS) entry which is preliminary data.</text>
</comment>
<dbReference type="InterPro" id="IPR009589">
    <property type="entry name" value="PH_YyaB-like"/>
</dbReference>
<evidence type="ECO:0000313" key="3">
    <source>
        <dbReference type="EMBL" id="MBE4908510.1"/>
    </source>
</evidence>
<feature type="transmembrane region" description="Helical" evidence="1">
    <location>
        <begin position="37"/>
        <end position="65"/>
    </location>
</feature>
<keyword evidence="1" id="KW-1133">Transmembrane helix</keyword>
<dbReference type="RefSeq" id="WP_193536276.1">
    <property type="nucleotide sequence ID" value="NZ_JADCLJ010000020.1"/>
</dbReference>
<keyword evidence="4" id="KW-1185">Reference proteome</keyword>
<sequence>MKYRSKKDLWLTIIVWGAMLFSIGNSTYALMESEVGAVGYFIILAIGIGLPFFVLWMWITTYYVFTEDSLIVRFGPFKKTVPLDSITSVKKTTNPFSSPALSMKRLEILYGKYNIVLISPENRDTFMELLRERCPQANVGK</sequence>
<dbReference type="EMBL" id="JADCLJ010000020">
    <property type="protein sequence ID" value="MBE4908510.1"/>
    <property type="molecule type" value="Genomic_DNA"/>
</dbReference>
<dbReference type="Proteomes" id="UP001516662">
    <property type="component" value="Unassembled WGS sequence"/>
</dbReference>
<feature type="domain" description="Uncharacterized protein YyaB-like PH" evidence="2">
    <location>
        <begin position="61"/>
        <end position="134"/>
    </location>
</feature>
<gene>
    <name evidence="3" type="ORF">IMZ08_10625</name>
</gene>
<evidence type="ECO:0000256" key="1">
    <source>
        <dbReference type="SAM" id="Phobius"/>
    </source>
</evidence>
<reference evidence="3 4" key="1">
    <citation type="submission" date="2020-10" db="EMBL/GenBank/DDBJ databases">
        <title>Bacillus sp. HD4P25, an endophyte from a halophyte.</title>
        <authorList>
            <person name="Sun J.-Q."/>
        </authorList>
    </citation>
    <scope>NUCLEOTIDE SEQUENCE [LARGE SCALE GENOMIC DNA]</scope>
    <source>
        <strain evidence="3 4">YIM 93174</strain>
    </source>
</reference>